<comment type="caution">
    <text evidence="3">The sequence shown here is derived from an EMBL/GenBank/DDBJ whole genome shotgun (WGS) entry which is preliminary data.</text>
</comment>
<keyword evidence="1" id="KW-0560">Oxidoreductase</keyword>
<dbReference type="PANTHER" id="PTHR42659">
    <property type="entry name" value="XANTHINE DEHYDROGENASE SUBUNIT C-RELATED"/>
    <property type="match status" value="1"/>
</dbReference>
<dbReference type="Gene3D" id="3.30.390.50">
    <property type="entry name" value="CO dehydrogenase flavoprotein, C-terminal domain"/>
    <property type="match status" value="1"/>
</dbReference>
<feature type="domain" description="FAD-binding PCMH-type" evidence="2">
    <location>
        <begin position="1"/>
        <end position="224"/>
    </location>
</feature>
<dbReference type="InterPro" id="IPR036683">
    <property type="entry name" value="CO_DH_flav_C_dom_sf"/>
</dbReference>
<proteinExistence type="predicted"/>
<organism evidence="3 4">
    <name type="scientific">Pseudonocardia adelaidensis</name>
    <dbReference type="NCBI Taxonomy" id="648754"/>
    <lineage>
        <taxon>Bacteria</taxon>
        <taxon>Bacillati</taxon>
        <taxon>Actinomycetota</taxon>
        <taxon>Actinomycetes</taxon>
        <taxon>Pseudonocardiales</taxon>
        <taxon>Pseudonocardiaceae</taxon>
        <taxon>Pseudonocardia</taxon>
    </lineage>
</organism>
<dbReference type="InterPro" id="IPR016166">
    <property type="entry name" value="FAD-bd_PCMH"/>
</dbReference>
<evidence type="ECO:0000313" key="3">
    <source>
        <dbReference type="EMBL" id="GAA5114821.1"/>
    </source>
</evidence>
<dbReference type="InterPro" id="IPR016167">
    <property type="entry name" value="FAD-bd_PCMH_sub1"/>
</dbReference>
<dbReference type="Proteomes" id="UP001500804">
    <property type="component" value="Unassembled WGS sequence"/>
</dbReference>
<dbReference type="InterPro" id="IPR005107">
    <property type="entry name" value="CO_DH_flav_C"/>
</dbReference>
<keyword evidence="4" id="KW-1185">Reference proteome</keyword>
<dbReference type="Pfam" id="PF00941">
    <property type="entry name" value="FAD_binding_5"/>
    <property type="match status" value="1"/>
</dbReference>
<dbReference type="SUPFAM" id="SSF56176">
    <property type="entry name" value="FAD-binding/transporter-associated domain-like"/>
    <property type="match status" value="1"/>
</dbReference>
<reference evidence="4" key="1">
    <citation type="journal article" date="2019" name="Int. J. Syst. Evol. Microbiol.">
        <title>The Global Catalogue of Microorganisms (GCM) 10K type strain sequencing project: providing services to taxonomists for standard genome sequencing and annotation.</title>
        <authorList>
            <consortium name="The Broad Institute Genomics Platform"/>
            <consortium name="The Broad Institute Genome Sequencing Center for Infectious Disease"/>
            <person name="Wu L."/>
            <person name="Ma J."/>
        </authorList>
    </citation>
    <scope>NUCLEOTIDE SEQUENCE [LARGE SCALE GENOMIC DNA]</scope>
    <source>
        <strain evidence="4">JCM 18302</strain>
    </source>
</reference>
<dbReference type="PROSITE" id="PS51387">
    <property type="entry name" value="FAD_PCMH"/>
    <property type="match status" value="1"/>
</dbReference>
<dbReference type="InterPro" id="IPR016169">
    <property type="entry name" value="FAD-bd_PCMH_sub2"/>
</dbReference>
<dbReference type="Gene3D" id="3.30.43.10">
    <property type="entry name" value="Uridine Diphospho-n-acetylenolpyruvylglucosamine Reductase, domain 2"/>
    <property type="match status" value="1"/>
</dbReference>
<dbReference type="Gene3D" id="3.30.465.10">
    <property type="match status" value="2"/>
</dbReference>
<evidence type="ECO:0000313" key="4">
    <source>
        <dbReference type="Proteomes" id="UP001500804"/>
    </source>
</evidence>
<dbReference type="SMART" id="SM01092">
    <property type="entry name" value="CO_deh_flav_C"/>
    <property type="match status" value="1"/>
</dbReference>
<name>A0ABP9NEN8_9PSEU</name>
<dbReference type="RefSeq" id="WP_345603839.1">
    <property type="nucleotide sequence ID" value="NZ_BAABJO010000004.1"/>
</dbReference>
<dbReference type="InterPro" id="IPR002346">
    <property type="entry name" value="Mopterin_DH_FAD-bd"/>
</dbReference>
<sequence>MRAFSYTAPSSVAEAVEAIAAAGGGAKFLAGGTTLFDLMKLGVERPPALVDVSRLAELTTIDTSRGDHLVFGGGARMADVAADPVVRRDYPVLSESLWRAASQQLRNMATVAGNLLQRTRCPYFRETAYPCNKREPGSGCAAREGIDRGNAVLGTSEACIATYPGDWPVALLAFDAAVDVVGPRGERTVTLADLHLEPGDTPHREHTLAPDELILRIRVPLTPAGRGSTYLKIRDRESYAFALASAAVGLTLTAGGQVQECRIALGGVATRPWRARSAEQAVIGRPLTDETARAAGEAALAGAHAGAHNTFKIELAKRTVADALRIAGERASR</sequence>
<evidence type="ECO:0000259" key="2">
    <source>
        <dbReference type="PROSITE" id="PS51387"/>
    </source>
</evidence>
<gene>
    <name evidence="3" type="ORF">GCM10023320_12630</name>
</gene>
<accession>A0ABP9NEN8</accession>
<protein>
    <submittedName>
        <fullName evidence="3">Xanthine dehydrogenase family protein subunit M</fullName>
    </submittedName>
</protein>
<dbReference type="InterPro" id="IPR036318">
    <property type="entry name" value="FAD-bd_PCMH-like_sf"/>
</dbReference>
<dbReference type="Pfam" id="PF03450">
    <property type="entry name" value="CO_deh_flav_C"/>
    <property type="match status" value="1"/>
</dbReference>
<evidence type="ECO:0000256" key="1">
    <source>
        <dbReference type="ARBA" id="ARBA00023002"/>
    </source>
</evidence>
<dbReference type="EMBL" id="BAABJO010000004">
    <property type="protein sequence ID" value="GAA5114821.1"/>
    <property type="molecule type" value="Genomic_DNA"/>
</dbReference>
<dbReference type="SUPFAM" id="SSF55447">
    <property type="entry name" value="CO dehydrogenase flavoprotein C-terminal domain-like"/>
    <property type="match status" value="1"/>
</dbReference>
<dbReference type="PANTHER" id="PTHR42659:SF1">
    <property type="entry name" value="OXIDOREDUCTASE"/>
    <property type="match status" value="1"/>
</dbReference>
<dbReference type="InterPro" id="IPR051312">
    <property type="entry name" value="Diverse_Substr_Oxidored"/>
</dbReference>